<dbReference type="AlphaFoldDB" id="A0A0A9GRL6"/>
<evidence type="ECO:0000313" key="1">
    <source>
        <dbReference type="EMBL" id="JAE25156.1"/>
    </source>
</evidence>
<organism evidence="1">
    <name type="scientific">Arundo donax</name>
    <name type="common">Giant reed</name>
    <name type="synonym">Donax arundinaceus</name>
    <dbReference type="NCBI Taxonomy" id="35708"/>
    <lineage>
        <taxon>Eukaryota</taxon>
        <taxon>Viridiplantae</taxon>
        <taxon>Streptophyta</taxon>
        <taxon>Embryophyta</taxon>
        <taxon>Tracheophyta</taxon>
        <taxon>Spermatophyta</taxon>
        <taxon>Magnoliopsida</taxon>
        <taxon>Liliopsida</taxon>
        <taxon>Poales</taxon>
        <taxon>Poaceae</taxon>
        <taxon>PACMAD clade</taxon>
        <taxon>Arundinoideae</taxon>
        <taxon>Arundineae</taxon>
        <taxon>Arundo</taxon>
    </lineage>
</organism>
<name>A0A0A9GRL6_ARUDO</name>
<accession>A0A0A9GRL6</accession>
<sequence length="133" mass="14759">MLLPSGVLTFGSRLAASISLRWMPPIVGLAEGTEVIFVAACSHGHTDIYEVQLNSGRTTKVSEGYGTVFPYTSFCIPAMDTPCSKSSLPNKEVKDREKVVEVHHKLKQLVRRFPNKAGRVSRRLHSCMSSLRR</sequence>
<protein>
    <submittedName>
        <fullName evidence="1">Uncharacterized protein</fullName>
    </submittedName>
</protein>
<dbReference type="EMBL" id="GBRH01172740">
    <property type="protein sequence ID" value="JAE25156.1"/>
    <property type="molecule type" value="Transcribed_RNA"/>
</dbReference>
<reference evidence="1" key="1">
    <citation type="submission" date="2014-09" db="EMBL/GenBank/DDBJ databases">
        <authorList>
            <person name="Magalhaes I.L.F."/>
            <person name="Oliveira U."/>
            <person name="Santos F.R."/>
            <person name="Vidigal T.H.D.A."/>
            <person name="Brescovit A.D."/>
            <person name="Santos A.J."/>
        </authorList>
    </citation>
    <scope>NUCLEOTIDE SEQUENCE</scope>
    <source>
        <tissue evidence="1">Shoot tissue taken approximately 20 cm above the soil surface</tissue>
    </source>
</reference>
<reference evidence="1" key="2">
    <citation type="journal article" date="2015" name="Data Brief">
        <title>Shoot transcriptome of the giant reed, Arundo donax.</title>
        <authorList>
            <person name="Barrero R.A."/>
            <person name="Guerrero F.D."/>
            <person name="Moolhuijzen P."/>
            <person name="Goolsby J.A."/>
            <person name="Tidwell J."/>
            <person name="Bellgard S.E."/>
            <person name="Bellgard M.I."/>
        </authorList>
    </citation>
    <scope>NUCLEOTIDE SEQUENCE</scope>
    <source>
        <tissue evidence="1">Shoot tissue taken approximately 20 cm above the soil surface</tissue>
    </source>
</reference>
<proteinExistence type="predicted"/>